<protein>
    <submittedName>
        <fullName evidence="1">Uncharacterized protein</fullName>
    </submittedName>
</protein>
<organism evidence="1 2">
    <name type="scientific">Chlamydia pecorum (strain ATCC VR-628 / DSM 29919 / E58)</name>
    <name type="common">Chlamydophila pecorum</name>
    <dbReference type="NCBI Taxonomy" id="331635"/>
    <lineage>
        <taxon>Bacteria</taxon>
        <taxon>Pseudomonadati</taxon>
        <taxon>Chlamydiota</taxon>
        <taxon>Chlamydiia</taxon>
        <taxon>Chlamydiales</taxon>
        <taxon>Chlamydiaceae</taxon>
        <taxon>Chlamydia/Chlamydophila group</taxon>
        <taxon>Chlamydia</taxon>
    </lineage>
</organism>
<name>A0AA34RDD7_CHLPE</name>
<dbReference type="KEGG" id="cpm:G5S_0692"/>
<accession>A0AA34RDD7</accession>
<dbReference type="AlphaFoldDB" id="A0AA34RDD7"/>
<evidence type="ECO:0000313" key="2">
    <source>
        <dbReference type="Proteomes" id="UP000008305"/>
    </source>
</evidence>
<proteinExistence type="predicted"/>
<dbReference type="EMBL" id="CP002608">
    <property type="protein sequence ID" value="AEB41645.1"/>
    <property type="molecule type" value="Genomic_DNA"/>
</dbReference>
<evidence type="ECO:0000313" key="1">
    <source>
        <dbReference type="EMBL" id="AEB41645.1"/>
    </source>
</evidence>
<keyword evidence="2" id="KW-1185">Reference proteome</keyword>
<dbReference type="Proteomes" id="UP000008305">
    <property type="component" value="Chromosome"/>
</dbReference>
<reference evidence="1 2" key="1">
    <citation type="journal article" date="2011" name="J. Bacteriol.">
        <title>Genome sequence of the obligate intracellular animal pathogen Chlamydia pecorum E58.</title>
        <authorList>
            <person name="Mojica S."/>
            <person name="Huot Creasy H."/>
            <person name="Daugherty S."/>
            <person name="Read T.D."/>
            <person name="Kim T."/>
            <person name="Kaltenboeck B."/>
            <person name="Bavoil P."/>
            <person name="Myers G.S."/>
        </authorList>
    </citation>
    <scope>NUCLEOTIDE SEQUENCE [LARGE SCALE GENOMIC DNA]</scope>
    <source>
        <strain evidence="1 2">E58</strain>
    </source>
</reference>
<sequence>MTVAFLFTLKKEFSLGSGVRAYPPDAIDTIIP</sequence>
<gene>
    <name evidence="1" type="ordered locus">G5S_0692</name>
</gene>